<dbReference type="Proteomes" id="UP000823926">
    <property type="component" value="Unassembled WGS sequence"/>
</dbReference>
<reference evidence="2" key="1">
    <citation type="journal article" date="2021" name="PeerJ">
        <title>Extensive microbial diversity within the chicken gut microbiome revealed by metagenomics and culture.</title>
        <authorList>
            <person name="Gilroy R."/>
            <person name="Ravi A."/>
            <person name="Getino M."/>
            <person name="Pursley I."/>
            <person name="Horton D.L."/>
            <person name="Alikhan N.F."/>
            <person name="Baker D."/>
            <person name="Gharbi K."/>
            <person name="Hall N."/>
            <person name="Watson M."/>
            <person name="Adriaenssens E.M."/>
            <person name="Foster-Nyarko E."/>
            <person name="Jarju S."/>
            <person name="Secka A."/>
            <person name="Antonio M."/>
            <person name="Oren A."/>
            <person name="Chaudhuri R.R."/>
            <person name="La Ragione R."/>
            <person name="Hildebrand F."/>
            <person name="Pallen M.J."/>
        </authorList>
    </citation>
    <scope>NUCLEOTIDE SEQUENCE</scope>
    <source>
        <strain evidence="2">ChiBcec15-1070</strain>
    </source>
</reference>
<evidence type="ECO:0000313" key="2">
    <source>
        <dbReference type="EMBL" id="HIW09951.1"/>
    </source>
</evidence>
<dbReference type="InterPro" id="IPR000873">
    <property type="entry name" value="AMP-dep_synth/lig_dom"/>
</dbReference>
<dbReference type="PROSITE" id="PS00455">
    <property type="entry name" value="AMP_BINDING"/>
    <property type="match status" value="1"/>
</dbReference>
<dbReference type="PANTHER" id="PTHR43767:SF10">
    <property type="entry name" value="SURFACTIN SYNTHASE SUBUNIT 1"/>
    <property type="match status" value="1"/>
</dbReference>
<reference evidence="2" key="2">
    <citation type="submission" date="2021-04" db="EMBL/GenBank/DDBJ databases">
        <authorList>
            <person name="Gilroy R."/>
        </authorList>
    </citation>
    <scope>NUCLEOTIDE SEQUENCE</scope>
    <source>
        <strain evidence="2">ChiBcec15-1070</strain>
    </source>
</reference>
<dbReference type="Gene3D" id="3.40.50.12780">
    <property type="entry name" value="N-terminal domain of ligase-like"/>
    <property type="match status" value="1"/>
</dbReference>
<feature type="domain" description="AMP-dependent synthetase/ligase" evidence="1">
    <location>
        <begin position="39"/>
        <end position="343"/>
    </location>
</feature>
<sequence length="467" mass="51021">MFTFQESQVVAVTPGERLLTGSDLARVGGAMGKLVPPRSLVFALCSNTEGSLCGYLACLQNRVVPLMLDAEMDATLLGGLIQTYGPQYIWLPNETAQQTMFDGWPLRLNAEEYGYRLLENPRPTPNLKLHPDLALLLTTSGSTGSPKLVRISYDNLLANAESIAQYLEITAEERPITTLPMHYSYGLSVINSHLLRGATLLLTPRSIMEKEFWAFFREAGATSLSGVPYTYQMLKRLRLQRMELPTLRTLTQAGGKLGAELVHEYAEWAAQSGRRFVVMYGQTEATARMSYLPAEQALTRSASIGIPIPGGSFTVVDTEGKLIQTPETPGELVYRGANVSLGYAECPADLALGDVNHGVLHTGDVAQFDADGYYYIVGRLKRFVKIFGNRVNLDQAEQIARGLVSDCACTGEDDRLVVHITDSTQQEAMRSHMAATLGLHPSAIAVDVVAEIPKNSAGKIQYAALTR</sequence>
<organism evidence="2 3">
    <name type="scientific">Candidatus Rikenella faecigallinarum</name>
    <dbReference type="NCBI Taxonomy" id="2838745"/>
    <lineage>
        <taxon>Bacteria</taxon>
        <taxon>Pseudomonadati</taxon>
        <taxon>Bacteroidota</taxon>
        <taxon>Bacteroidia</taxon>
        <taxon>Bacteroidales</taxon>
        <taxon>Rikenellaceae</taxon>
        <taxon>Rikenella</taxon>
    </lineage>
</organism>
<dbReference type="InterPro" id="IPR042099">
    <property type="entry name" value="ANL_N_sf"/>
</dbReference>
<dbReference type="Pfam" id="PF00501">
    <property type="entry name" value="AMP-binding"/>
    <property type="match status" value="1"/>
</dbReference>
<evidence type="ECO:0000313" key="3">
    <source>
        <dbReference type="Proteomes" id="UP000823926"/>
    </source>
</evidence>
<dbReference type="InterPro" id="IPR050237">
    <property type="entry name" value="ATP-dep_AMP-bd_enzyme"/>
</dbReference>
<accession>A0A9D1QBZ9</accession>
<dbReference type="AlphaFoldDB" id="A0A9D1QBZ9"/>
<gene>
    <name evidence="2" type="ORF">H9888_00470</name>
</gene>
<evidence type="ECO:0000259" key="1">
    <source>
        <dbReference type="Pfam" id="PF00501"/>
    </source>
</evidence>
<dbReference type="SUPFAM" id="SSF56801">
    <property type="entry name" value="Acetyl-CoA synthetase-like"/>
    <property type="match status" value="1"/>
</dbReference>
<dbReference type="EMBL" id="DXHL01000004">
    <property type="protein sequence ID" value="HIW09951.1"/>
    <property type="molecule type" value="Genomic_DNA"/>
</dbReference>
<name>A0A9D1QBZ9_9BACT</name>
<comment type="caution">
    <text evidence="2">The sequence shown here is derived from an EMBL/GenBank/DDBJ whole genome shotgun (WGS) entry which is preliminary data.</text>
</comment>
<protein>
    <submittedName>
        <fullName evidence="2">AMP-binding protein</fullName>
    </submittedName>
</protein>
<dbReference type="InterPro" id="IPR020845">
    <property type="entry name" value="AMP-binding_CS"/>
</dbReference>
<proteinExistence type="predicted"/>
<dbReference type="PANTHER" id="PTHR43767">
    <property type="entry name" value="LONG-CHAIN-FATTY-ACID--COA LIGASE"/>
    <property type="match status" value="1"/>
</dbReference>